<dbReference type="InterPro" id="IPR036388">
    <property type="entry name" value="WH-like_DNA-bd_sf"/>
</dbReference>
<dbReference type="EMBL" id="CP064030">
    <property type="protein sequence ID" value="QRN55389.1"/>
    <property type="molecule type" value="Genomic_DNA"/>
</dbReference>
<dbReference type="Pfam" id="PF13730">
    <property type="entry name" value="HTH_36"/>
    <property type="match status" value="1"/>
</dbReference>
<sequence>MSNAVMNACWPLQMPPTPKAVLISLADNASDKGACFPSLTKICERTCFGKTAVIEAIKWLEAHGVVKADRSNRYKTSYTVTPDLFTPNGLVLDTNQSATRTSLDDGGLVRLAVNEVRETVNEVRQADTNHQEPSLTLNKSNHQRKRTPDMSGTRFDEFWNAYPTKTEKRQCAEKWIADGLDEHVDLMLADIAAKSERDRRWLDGYVPNALTYLNQERWNDPVQPVNRRPSVTDQFTKTSYESSSDEELPESLRSPA</sequence>
<feature type="region of interest" description="Disordered" evidence="1">
    <location>
        <begin position="125"/>
        <end position="152"/>
    </location>
</feature>
<evidence type="ECO:0000313" key="3">
    <source>
        <dbReference type="Proteomes" id="UP000663181"/>
    </source>
</evidence>
<dbReference type="Gene3D" id="1.10.10.10">
    <property type="entry name" value="Winged helix-like DNA-binding domain superfamily/Winged helix DNA-binding domain"/>
    <property type="match status" value="1"/>
</dbReference>
<organism evidence="2 3">
    <name type="scientific">Dyella caseinilytica</name>
    <dbReference type="NCBI Taxonomy" id="1849581"/>
    <lineage>
        <taxon>Bacteria</taxon>
        <taxon>Pseudomonadati</taxon>
        <taxon>Pseudomonadota</taxon>
        <taxon>Gammaproteobacteria</taxon>
        <taxon>Lysobacterales</taxon>
        <taxon>Rhodanobacteraceae</taxon>
        <taxon>Dyella</taxon>
    </lineage>
</organism>
<name>A0ABX7GZY5_9GAMM</name>
<dbReference type="Proteomes" id="UP000663181">
    <property type="component" value="Chromosome"/>
</dbReference>
<evidence type="ECO:0000256" key="1">
    <source>
        <dbReference type="SAM" id="MobiDB-lite"/>
    </source>
</evidence>
<reference evidence="2 3" key="1">
    <citation type="submission" date="2020-10" db="EMBL/GenBank/DDBJ databases">
        <title>Phylogeny of dyella-like bacteria.</title>
        <authorList>
            <person name="Fu J."/>
        </authorList>
    </citation>
    <scope>NUCLEOTIDE SEQUENCE [LARGE SCALE GENOMIC DNA]</scope>
    <source>
        <strain evidence="2 3">DHOB09</strain>
    </source>
</reference>
<protein>
    <submittedName>
        <fullName evidence="2">Helix-turn-helix domain-containing protein</fullName>
    </submittedName>
</protein>
<accession>A0ABX7GZY5</accession>
<feature type="region of interest" description="Disordered" evidence="1">
    <location>
        <begin position="220"/>
        <end position="256"/>
    </location>
</feature>
<gene>
    <name evidence="2" type="ORF">ISN74_08735</name>
</gene>
<feature type="compositionally biased region" description="Polar residues" evidence="1">
    <location>
        <begin position="131"/>
        <end position="140"/>
    </location>
</feature>
<dbReference type="SUPFAM" id="SSF46785">
    <property type="entry name" value="Winged helix' DNA-binding domain"/>
    <property type="match status" value="1"/>
</dbReference>
<keyword evidence="3" id="KW-1185">Reference proteome</keyword>
<proteinExistence type="predicted"/>
<dbReference type="InterPro" id="IPR036390">
    <property type="entry name" value="WH_DNA-bd_sf"/>
</dbReference>
<dbReference type="RefSeq" id="WP_188798956.1">
    <property type="nucleotide sequence ID" value="NZ_BMIZ01000001.1"/>
</dbReference>
<feature type="compositionally biased region" description="Polar residues" evidence="1">
    <location>
        <begin position="229"/>
        <end position="238"/>
    </location>
</feature>
<evidence type="ECO:0000313" key="2">
    <source>
        <dbReference type="EMBL" id="QRN55389.1"/>
    </source>
</evidence>